<dbReference type="AlphaFoldDB" id="A0A8S3XZY8"/>
<keyword evidence="2" id="KW-1185">Reference proteome</keyword>
<accession>A0A8S3XZY8</accession>
<sequence length="68" mass="7638">MFGYCQPYKLLVVFPIPGKSHSILGHAFVKHLLNAGHEVTYITPIPIIDVEPRLTQINVESNHNNFPA</sequence>
<gene>
    <name evidence="1" type="ORF">PAPOLLO_LOCUS22544</name>
</gene>
<dbReference type="Proteomes" id="UP000691718">
    <property type="component" value="Unassembled WGS sequence"/>
</dbReference>
<evidence type="ECO:0000313" key="1">
    <source>
        <dbReference type="EMBL" id="CAG5042800.1"/>
    </source>
</evidence>
<proteinExistence type="predicted"/>
<name>A0A8S3XZY8_PARAO</name>
<protein>
    <submittedName>
        <fullName evidence="1">(apollo) hypothetical protein</fullName>
    </submittedName>
</protein>
<dbReference type="EMBL" id="CAJQZP010001383">
    <property type="protein sequence ID" value="CAG5042800.1"/>
    <property type="molecule type" value="Genomic_DNA"/>
</dbReference>
<dbReference type="OrthoDB" id="6930649at2759"/>
<feature type="non-terminal residue" evidence="1">
    <location>
        <position position="1"/>
    </location>
</feature>
<evidence type="ECO:0000313" key="2">
    <source>
        <dbReference type="Proteomes" id="UP000691718"/>
    </source>
</evidence>
<reference evidence="1" key="1">
    <citation type="submission" date="2021-04" db="EMBL/GenBank/DDBJ databases">
        <authorList>
            <person name="Tunstrom K."/>
        </authorList>
    </citation>
    <scope>NUCLEOTIDE SEQUENCE</scope>
</reference>
<comment type="caution">
    <text evidence="1">The sequence shown here is derived from an EMBL/GenBank/DDBJ whole genome shotgun (WGS) entry which is preliminary data.</text>
</comment>
<organism evidence="1 2">
    <name type="scientific">Parnassius apollo</name>
    <name type="common">Apollo butterfly</name>
    <name type="synonym">Papilio apollo</name>
    <dbReference type="NCBI Taxonomy" id="110799"/>
    <lineage>
        <taxon>Eukaryota</taxon>
        <taxon>Metazoa</taxon>
        <taxon>Ecdysozoa</taxon>
        <taxon>Arthropoda</taxon>
        <taxon>Hexapoda</taxon>
        <taxon>Insecta</taxon>
        <taxon>Pterygota</taxon>
        <taxon>Neoptera</taxon>
        <taxon>Endopterygota</taxon>
        <taxon>Lepidoptera</taxon>
        <taxon>Glossata</taxon>
        <taxon>Ditrysia</taxon>
        <taxon>Papilionoidea</taxon>
        <taxon>Papilionidae</taxon>
        <taxon>Parnassiinae</taxon>
        <taxon>Parnassini</taxon>
        <taxon>Parnassius</taxon>
        <taxon>Parnassius</taxon>
    </lineage>
</organism>